<evidence type="ECO:0000313" key="1">
    <source>
        <dbReference type="EMBL" id="CAK1254324.1"/>
    </source>
</evidence>
<dbReference type="EMBL" id="CAUZMB010000014">
    <property type="protein sequence ID" value="CAK1254324.1"/>
    <property type="molecule type" value="Genomic_DNA"/>
</dbReference>
<name>A0ABM9N1Z7_9LACO</name>
<sequence>MSEMFEFVQSMYPKYWDRSAIQLAVEIHWVTQEEASRILSGKIGG</sequence>
<protein>
    <recommendedName>
        <fullName evidence="3">XkdX family protein</fullName>
    </recommendedName>
</protein>
<comment type="caution">
    <text evidence="1">The sequence shown here is derived from an EMBL/GenBank/DDBJ whole genome shotgun (WGS) entry which is preliminary data.</text>
</comment>
<proteinExistence type="predicted"/>
<evidence type="ECO:0008006" key="3">
    <source>
        <dbReference type="Google" id="ProtNLM"/>
    </source>
</evidence>
<organism evidence="1 2">
    <name type="scientific">Fructobacillus evanidus</name>
    <dbReference type="NCBI Taxonomy" id="3064281"/>
    <lineage>
        <taxon>Bacteria</taxon>
        <taxon>Bacillati</taxon>
        <taxon>Bacillota</taxon>
        <taxon>Bacilli</taxon>
        <taxon>Lactobacillales</taxon>
        <taxon>Lactobacillaceae</taxon>
        <taxon>Fructobacillus</taxon>
    </lineage>
</organism>
<dbReference type="RefSeq" id="WP_338344669.1">
    <property type="nucleotide sequence ID" value="NZ_CAUZLH010000002.1"/>
</dbReference>
<evidence type="ECO:0000313" key="2">
    <source>
        <dbReference type="Proteomes" id="UP001314166"/>
    </source>
</evidence>
<dbReference type="Proteomes" id="UP001314166">
    <property type="component" value="Unassembled WGS sequence"/>
</dbReference>
<gene>
    <name evidence="1" type="ORF">R55214_HHFBAMCI_01542</name>
</gene>
<reference evidence="1 2" key="1">
    <citation type="submission" date="2023-10" db="EMBL/GenBank/DDBJ databases">
        <authorList>
            <person name="Botero Cardona J."/>
        </authorList>
    </citation>
    <scope>NUCLEOTIDE SEQUENCE [LARGE SCALE GENOMIC DNA]</scope>
    <source>
        <strain evidence="1 2">R-55214</strain>
    </source>
</reference>
<keyword evidence="2" id="KW-1185">Reference proteome</keyword>
<accession>A0ABM9N1Z7</accession>